<feature type="transmembrane region" description="Helical" evidence="1">
    <location>
        <begin position="307"/>
        <end position="328"/>
    </location>
</feature>
<dbReference type="PANTHER" id="PTHR36978">
    <property type="entry name" value="P-LOOP CONTAINING NUCLEOTIDE TRIPHOSPHATE HYDROLASE"/>
    <property type="match status" value="1"/>
</dbReference>
<accession>A0A7S4QW53</accession>
<keyword evidence="1" id="KW-1133">Transmembrane helix</keyword>
<name>A0A7S4QW53_9DINO</name>
<keyword evidence="2" id="KW-0732">Signal</keyword>
<dbReference type="AlphaFoldDB" id="A0A7S4QW53"/>
<sequence length="342" mass="37954">MFWAWFALSIPLRILFGWLNANAFNAWRCPVAQLPAGAAPLAGTSTNLSVIVASAGNSGSTSLHLALEAMGFRTHGTEDFAFYYPVMPMDRLAEADWTGPRSPFKACGVQAVVADLLLMPLVLQLLRQSPDTKVMLLRRNWKSWVLSKRKMMARGPATQVLVRVACLLLLCHWLPYGLIWPRAEVGASFMRSGASGLAMELLDYCVVPLRVRRNMRQPGNRALLRWFDDKLASLLGSEEAYESFLGEIRRNVTSSSFLEADVGGIGWEELAAFVGRPAPRSGRLPRAKVLGYGKIVSRMYAFPSKHIAFLGFSAASVAINWIFFWALLSAWRTLSGRRIKAD</sequence>
<evidence type="ECO:0008006" key="4">
    <source>
        <dbReference type="Google" id="ProtNLM"/>
    </source>
</evidence>
<reference evidence="3" key="1">
    <citation type="submission" date="2021-01" db="EMBL/GenBank/DDBJ databases">
        <authorList>
            <person name="Corre E."/>
            <person name="Pelletier E."/>
            <person name="Niang G."/>
            <person name="Scheremetjew M."/>
            <person name="Finn R."/>
            <person name="Kale V."/>
            <person name="Holt S."/>
            <person name="Cochrane G."/>
            <person name="Meng A."/>
            <person name="Brown T."/>
            <person name="Cohen L."/>
        </authorList>
    </citation>
    <scope>NUCLEOTIDE SEQUENCE</scope>
    <source>
        <strain evidence="3">CCMP3105</strain>
    </source>
</reference>
<dbReference type="PANTHER" id="PTHR36978:SF3">
    <property type="entry name" value="P-LOOP CONTAINING NUCLEOSIDE TRIPHOSPHATE HYDROLASE PROTEIN"/>
    <property type="match status" value="1"/>
</dbReference>
<dbReference type="EMBL" id="HBNR01038417">
    <property type="protein sequence ID" value="CAE4595764.1"/>
    <property type="molecule type" value="Transcribed_RNA"/>
</dbReference>
<dbReference type="Gene3D" id="3.40.50.300">
    <property type="entry name" value="P-loop containing nucleotide triphosphate hydrolases"/>
    <property type="match status" value="1"/>
</dbReference>
<protein>
    <recommendedName>
        <fullName evidence="4">Sulfotransferase domain-containing protein</fullName>
    </recommendedName>
</protein>
<dbReference type="InterPro" id="IPR040632">
    <property type="entry name" value="Sulfotransfer_4"/>
</dbReference>
<evidence type="ECO:0000256" key="2">
    <source>
        <dbReference type="SAM" id="SignalP"/>
    </source>
</evidence>
<feature type="signal peptide" evidence="2">
    <location>
        <begin position="1"/>
        <end position="23"/>
    </location>
</feature>
<dbReference type="InterPro" id="IPR027417">
    <property type="entry name" value="P-loop_NTPase"/>
</dbReference>
<evidence type="ECO:0000313" key="3">
    <source>
        <dbReference type="EMBL" id="CAE4595764.1"/>
    </source>
</evidence>
<feature type="chain" id="PRO_5031404234" description="Sulfotransferase domain-containing protein" evidence="2">
    <location>
        <begin position="24"/>
        <end position="342"/>
    </location>
</feature>
<organism evidence="3">
    <name type="scientific">Alexandrium monilatum</name>
    <dbReference type="NCBI Taxonomy" id="311494"/>
    <lineage>
        <taxon>Eukaryota</taxon>
        <taxon>Sar</taxon>
        <taxon>Alveolata</taxon>
        <taxon>Dinophyceae</taxon>
        <taxon>Gonyaulacales</taxon>
        <taxon>Pyrocystaceae</taxon>
        <taxon>Alexandrium</taxon>
    </lineage>
</organism>
<evidence type="ECO:0000256" key="1">
    <source>
        <dbReference type="SAM" id="Phobius"/>
    </source>
</evidence>
<gene>
    <name evidence="3" type="ORF">AMON00008_LOCUS26545</name>
</gene>
<proteinExistence type="predicted"/>
<dbReference type="SUPFAM" id="SSF52540">
    <property type="entry name" value="P-loop containing nucleoside triphosphate hydrolases"/>
    <property type="match status" value="1"/>
</dbReference>
<dbReference type="Pfam" id="PF17784">
    <property type="entry name" value="Sulfotransfer_4"/>
    <property type="match status" value="2"/>
</dbReference>
<keyword evidence="1" id="KW-0472">Membrane</keyword>
<keyword evidence="1" id="KW-0812">Transmembrane</keyword>